<dbReference type="GO" id="GO:0005524">
    <property type="term" value="F:ATP binding"/>
    <property type="evidence" value="ECO:0007669"/>
    <property type="project" value="UniProtKB-KW"/>
</dbReference>
<protein>
    <recommendedName>
        <fullName evidence="1">non-specific serine/threonine protein kinase</fullName>
        <ecNumber evidence="1">2.7.11.1</ecNumber>
    </recommendedName>
</protein>
<dbReference type="PROSITE" id="PS00109">
    <property type="entry name" value="PROTEIN_KINASE_TYR"/>
    <property type="match status" value="1"/>
</dbReference>
<keyword evidence="6" id="KW-0067">ATP-binding</keyword>
<evidence type="ECO:0000256" key="1">
    <source>
        <dbReference type="ARBA" id="ARBA00012513"/>
    </source>
</evidence>
<dbReference type="InterPro" id="IPR020635">
    <property type="entry name" value="Tyr_kinase_cat_dom"/>
</dbReference>
<evidence type="ECO:0000256" key="2">
    <source>
        <dbReference type="ARBA" id="ARBA00022527"/>
    </source>
</evidence>
<dbReference type="PROSITE" id="PS50011">
    <property type="entry name" value="PROTEIN_KINASE_DOM"/>
    <property type="match status" value="1"/>
</dbReference>
<dbReference type="Proteomes" id="UP000828390">
    <property type="component" value="Unassembled WGS sequence"/>
</dbReference>
<dbReference type="GO" id="GO:0004674">
    <property type="term" value="F:protein serine/threonine kinase activity"/>
    <property type="evidence" value="ECO:0007669"/>
    <property type="project" value="UniProtKB-KW"/>
</dbReference>
<keyword evidence="11" id="KW-1185">Reference proteome</keyword>
<comment type="caution">
    <text evidence="10">The sequence shown here is derived from an EMBL/GenBank/DDBJ whole genome shotgun (WGS) entry which is preliminary data.</text>
</comment>
<dbReference type="Pfam" id="PF00069">
    <property type="entry name" value="Pkinase"/>
    <property type="match status" value="1"/>
</dbReference>
<dbReference type="SMART" id="SM00219">
    <property type="entry name" value="TyrKc"/>
    <property type="match status" value="1"/>
</dbReference>
<evidence type="ECO:0000313" key="10">
    <source>
        <dbReference type="EMBL" id="KAH3801097.1"/>
    </source>
</evidence>
<evidence type="ECO:0000256" key="6">
    <source>
        <dbReference type="ARBA" id="ARBA00022840"/>
    </source>
</evidence>
<keyword evidence="4" id="KW-0547">Nucleotide-binding</keyword>
<evidence type="ECO:0000256" key="8">
    <source>
        <dbReference type="ARBA" id="ARBA00048679"/>
    </source>
</evidence>
<evidence type="ECO:0000256" key="7">
    <source>
        <dbReference type="ARBA" id="ARBA00047899"/>
    </source>
</evidence>
<dbReference type="EMBL" id="JAIWYP010000007">
    <property type="protein sequence ID" value="KAH3801097.1"/>
    <property type="molecule type" value="Genomic_DNA"/>
</dbReference>
<dbReference type="PANTHER" id="PTHR24363:SF0">
    <property type="entry name" value="SERINE_THREONINE KINASE LIKE DOMAIN CONTAINING 1"/>
    <property type="match status" value="1"/>
</dbReference>
<keyword evidence="3" id="KW-0808">Transferase</keyword>
<evidence type="ECO:0000256" key="3">
    <source>
        <dbReference type="ARBA" id="ARBA00022679"/>
    </source>
</evidence>
<evidence type="ECO:0000259" key="9">
    <source>
        <dbReference type="PROSITE" id="PS50011"/>
    </source>
</evidence>
<evidence type="ECO:0000256" key="5">
    <source>
        <dbReference type="ARBA" id="ARBA00022777"/>
    </source>
</evidence>
<keyword evidence="2" id="KW-0723">Serine/threonine-protein kinase</keyword>
<reference evidence="10" key="2">
    <citation type="submission" date="2020-11" db="EMBL/GenBank/DDBJ databases">
        <authorList>
            <person name="McCartney M.A."/>
            <person name="Auch B."/>
            <person name="Kono T."/>
            <person name="Mallez S."/>
            <person name="Becker A."/>
            <person name="Gohl D.M."/>
            <person name="Silverstein K.A.T."/>
            <person name="Koren S."/>
            <person name="Bechman K.B."/>
            <person name="Herman A."/>
            <person name="Abrahante J.E."/>
            <person name="Garbe J."/>
        </authorList>
    </citation>
    <scope>NUCLEOTIDE SEQUENCE</scope>
    <source>
        <strain evidence="10">Duluth1</strain>
        <tissue evidence="10">Whole animal</tissue>
    </source>
</reference>
<gene>
    <name evidence="10" type="ORF">DPMN_154742</name>
</gene>
<dbReference type="InterPro" id="IPR008266">
    <property type="entry name" value="Tyr_kinase_AS"/>
</dbReference>
<evidence type="ECO:0000313" key="11">
    <source>
        <dbReference type="Proteomes" id="UP000828390"/>
    </source>
</evidence>
<dbReference type="InterPro" id="IPR000719">
    <property type="entry name" value="Prot_kinase_dom"/>
</dbReference>
<organism evidence="10 11">
    <name type="scientific">Dreissena polymorpha</name>
    <name type="common">Zebra mussel</name>
    <name type="synonym">Mytilus polymorpha</name>
    <dbReference type="NCBI Taxonomy" id="45954"/>
    <lineage>
        <taxon>Eukaryota</taxon>
        <taxon>Metazoa</taxon>
        <taxon>Spiralia</taxon>
        <taxon>Lophotrochozoa</taxon>
        <taxon>Mollusca</taxon>
        <taxon>Bivalvia</taxon>
        <taxon>Autobranchia</taxon>
        <taxon>Heteroconchia</taxon>
        <taxon>Euheterodonta</taxon>
        <taxon>Imparidentia</taxon>
        <taxon>Neoheterodontei</taxon>
        <taxon>Myida</taxon>
        <taxon>Dreissenoidea</taxon>
        <taxon>Dreissenidae</taxon>
        <taxon>Dreissena</taxon>
    </lineage>
</organism>
<reference evidence="10" key="1">
    <citation type="journal article" date="2019" name="bioRxiv">
        <title>The Genome of the Zebra Mussel, Dreissena polymorpha: A Resource for Invasive Species Research.</title>
        <authorList>
            <person name="McCartney M.A."/>
            <person name="Auch B."/>
            <person name="Kono T."/>
            <person name="Mallez S."/>
            <person name="Zhang Y."/>
            <person name="Obille A."/>
            <person name="Becker A."/>
            <person name="Abrahante J.E."/>
            <person name="Garbe J."/>
            <person name="Badalamenti J.P."/>
            <person name="Herman A."/>
            <person name="Mangelson H."/>
            <person name="Liachko I."/>
            <person name="Sullivan S."/>
            <person name="Sone E.D."/>
            <person name="Koren S."/>
            <person name="Silverstein K.A.T."/>
            <person name="Beckman K.B."/>
            <person name="Gohl D.M."/>
        </authorList>
    </citation>
    <scope>NUCLEOTIDE SEQUENCE</scope>
    <source>
        <strain evidence="10">Duluth1</strain>
        <tissue evidence="10">Whole animal</tissue>
    </source>
</reference>
<dbReference type="Gene3D" id="1.10.510.10">
    <property type="entry name" value="Transferase(Phosphotransferase) domain 1"/>
    <property type="match status" value="1"/>
</dbReference>
<feature type="domain" description="Protein kinase" evidence="9">
    <location>
        <begin position="51"/>
        <end position="322"/>
    </location>
</feature>
<keyword evidence="5" id="KW-0418">Kinase</keyword>
<dbReference type="EC" id="2.7.11.1" evidence="1"/>
<sequence length="322" mass="37209">MWPPAGTPRLADGKRTSAVGRFYFHFTRIRTKYRVAHAHLVRLMLSSMENYTIKEQIGKGAQAIVYIVERQQDKKLFVLKKVECFDESEANKAFKEATILQNLQHVYVSGYNEFFVLWEQQDSSVYICILMDYFPNGTLEDILTEYRGKKEVIEEQKIKFWLGQIIEGLVYVHKKNIIHRDVRPTNLFMKEDHTLCLGDFGVNTIMGDAVTCTRANAASMNYMAPEAASEGYTEKSDMWSLGCVLFELVTALLYSQKEAIDKLQEIRKNPDVLDYVFEEISKACVEMSDSTQLEKRKRIQSASTKKSEIGIPHHIYCYLDPY</sequence>
<evidence type="ECO:0000256" key="4">
    <source>
        <dbReference type="ARBA" id="ARBA00022741"/>
    </source>
</evidence>
<dbReference type="InterPro" id="IPR011009">
    <property type="entry name" value="Kinase-like_dom_sf"/>
</dbReference>
<dbReference type="AlphaFoldDB" id="A0A9D4JAP6"/>
<comment type="catalytic activity">
    <reaction evidence="7">
        <text>L-threonyl-[protein] + ATP = O-phospho-L-threonyl-[protein] + ADP + H(+)</text>
        <dbReference type="Rhea" id="RHEA:46608"/>
        <dbReference type="Rhea" id="RHEA-COMP:11060"/>
        <dbReference type="Rhea" id="RHEA-COMP:11605"/>
        <dbReference type="ChEBI" id="CHEBI:15378"/>
        <dbReference type="ChEBI" id="CHEBI:30013"/>
        <dbReference type="ChEBI" id="CHEBI:30616"/>
        <dbReference type="ChEBI" id="CHEBI:61977"/>
        <dbReference type="ChEBI" id="CHEBI:456216"/>
        <dbReference type="EC" id="2.7.11.1"/>
    </reaction>
</comment>
<comment type="catalytic activity">
    <reaction evidence="8">
        <text>L-seryl-[protein] + ATP = O-phospho-L-seryl-[protein] + ADP + H(+)</text>
        <dbReference type="Rhea" id="RHEA:17989"/>
        <dbReference type="Rhea" id="RHEA-COMP:9863"/>
        <dbReference type="Rhea" id="RHEA-COMP:11604"/>
        <dbReference type="ChEBI" id="CHEBI:15378"/>
        <dbReference type="ChEBI" id="CHEBI:29999"/>
        <dbReference type="ChEBI" id="CHEBI:30616"/>
        <dbReference type="ChEBI" id="CHEBI:83421"/>
        <dbReference type="ChEBI" id="CHEBI:456216"/>
        <dbReference type="EC" id="2.7.11.1"/>
    </reaction>
</comment>
<dbReference type="GO" id="GO:0004713">
    <property type="term" value="F:protein tyrosine kinase activity"/>
    <property type="evidence" value="ECO:0007669"/>
    <property type="project" value="InterPro"/>
</dbReference>
<accession>A0A9D4JAP6</accession>
<dbReference type="SUPFAM" id="SSF56112">
    <property type="entry name" value="Protein kinase-like (PK-like)"/>
    <property type="match status" value="1"/>
</dbReference>
<name>A0A9D4JAP6_DREPO</name>
<proteinExistence type="predicted"/>
<dbReference type="PANTHER" id="PTHR24363">
    <property type="entry name" value="SERINE/THREONINE PROTEIN KINASE"/>
    <property type="match status" value="1"/>
</dbReference>